<dbReference type="PANTHER" id="PTHR10102:SF0">
    <property type="entry name" value="DNA-DIRECTED RNA POLYMERASE, MITOCHONDRIAL"/>
    <property type="match status" value="1"/>
</dbReference>
<gene>
    <name evidence="12" type="primary">RPO41_1</name>
    <name evidence="12" type="ORF">IWQ60_000393</name>
</gene>
<evidence type="ECO:0000256" key="3">
    <source>
        <dbReference type="ARBA" id="ARBA00022478"/>
    </source>
</evidence>
<evidence type="ECO:0000256" key="6">
    <source>
        <dbReference type="ARBA" id="ARBA00022946"/>
    </source>
</evidence>
<dbReference type="GO" id="GO:0006390">
    <property type="term" value="P:mitochondrial transcription"/>
    <property type="evidence" value="ECO:0007669"/>
    <property type="project" value="TreeGrafter"/>
</dbReference>
<keyword evidence="3 9" id="KW-0240">DNA-directed RNA polymerase</keyword>
<dbReference type="Gene3D" id="1.10.150.20">
    <property type="entry name" value="5' to 3' exonuclease, C-terminal subdomain"/>
    <property type="match status" value="1"/>
</dbReference>
<dbReference type="Pfam" id="PF00940">
    <property type="entry name" value="RNA_pol"/>
    <property type="match status" value="1"/>
</dbReference>
<protein>
    <recommendedName>
        <fullName evidence="2 9">DNA-directed RNA polymerase</fullName>
        <ecNumber evidence="2 9">2.7.7.6</ecNumber>
    </recommendedName>
</protein>
<dbReference type="GO" id="GO:0034245">
    <property type="term" value="C:mitochondrial DNA-directed RNA polymerase complex"/>
    <property type="evidence" value="ECO:0007669"/>
    <property type="project" value="TreeGrafter"/>
</dbReference>
<name>A0A9W8ALA9_9FUNG</name>
<dbReference type="Proteomes" id="UP001150569">
    <property type="component" value="Unassembled WGS sequence"/>
</dbReference>
<evidence type="ECO:0000256" key="1">
    <source>
        <dbReference type="ARBA" id="ARBA00009493"/>
    </source>
</evidence>
<keyword evidence="6" id="KW-0809">Transit peptide</keyword>
<feature type="domain" description="DNA-directed RNA polymerase N-terminal" evidence="11">
    <location>
        <begin position="334"/>
        <end position="654"/>
    </location>
</feature>
<evidence type="ECO:0000256" key="10">
    <source>
        <dbReference type="SAM" id="MobiDB-lite"/>
    </source>
</evidence>
<keyword evidence="5 9" id="KW-0548">Nucleotidyltransferase</keyword>
<dbReference type="SMART" id="SM01311">
    <property type="entry name" value="RPOL_N"/>
    <property type="match status" value="1"/>
</dbReference>
<dbReference type="Gene3D" id="1.10.1320.10">
    <property type="entry name" value="DNA-directed RNA polymerase, N-terminal domain"/>
    <property type="match status" value="1"/>
</dbReference>
<dbReference type="EMBL" id="JANBPT010000009">
    <property type="protein sequence ID" value="KAJ1930372.1"/>
    <property type="molecule type" value="Genomic_DNA"/>
</dbReference>
<comment type="similarity">
    <text evidence="1 9">Belongs to the phage and mitochondrial RNA polymerase family.</text>
</comment>
<sequence length="1378" mass="152948">MHFLRGLPSPVRSRLARPLRSATLARPAVNLRRAGLHGVPPTAVHPSPPRQQAATAAVEETSDPGNYVPPPPSYAGTAGEPNPYLGAPQLLILPPEIPKSRLVFPGEVSLQDQLTLAQVCLETGDFARAKRLIQGLHTFHPEEMTQQADISFHNALLNGLMESRPRPKHVLALEWFEMLRTFHLAPNADTYAIMIKGSMRAEETSMVAALLQDLHRRGLTTPQLLGSPYLSTADVAAVMPLVTNDSSFQAGSGTDLERFVQVQNLRHKAGAGHGPGAVQAIQNYFDALSNLTQQHEATDTTTEAVPLRSNNTLGVQLIQRSLTALGQQQYDLYEKQIRMEQDTLASYQEQLQAGKEARQDPFAHLSMRSMRGHIGEWLPRVAELIEKEVYLIDRLPKDDPAHNDRIFYGPFLKAVTPRKAALIAILGLLEAYAVRSHRGTVGHVPLASTVHHIGDRLEAEYNAIQFRKKDHAHLVPKYMATSYLSSSGKMLDMAVRRAMQKIETDQVQTSWQPCWPESVKVRVGTLLLSFILDTARLPSQRVDPGTDRPVTTPVAAFYHAYTFDNGRRLGVVRLAKETLEILSREEVQEKYSPSTLPMIVPPRPWLAHDSGGYLTLRSLSVRLRNTPDELRYLKQASRDGRLDTIHASLDTLGGTRWAINRRLFDVVAKVWNSGEGMADLPPAHLDLALPEKPANYDTDAKARIDYQRRRRAVQIAISNNHSLRCSANYKVEIARAFLDYPFYFPHNLDFRGRAYPIPPHFNHLGSDLCRGLMHFDKGRPLGPRGLRWLRIQLANLYGYDKHSFDDREQFAIDHADDIADSALNPLDGSRWWLQAEDPWQCLATCMDLHQASQCPDPSAYVSHLPVHQDGTCNGLQHYAALGCDRRGAQQVNLIPSDAPQDVYSGVLDLVKERVAQDAAEGVPQAVLLLGRINRKVIKQTVMTNVYGVTFIGAREQIYRRLREVDGLAEDQVYRCSSYLARQVFRSLGEIFHCAQQIQDWLNEAARLISSSVDVGFLTVLAQELKAKAAAKPGTTGDGSATTPSLAALNKSDQSKLARENMNSVIWTTPLNLTVVQPYRNVALRTIRTQLQTVQIADTNNAAPVNSRKQRTAFPPNFIHSLDACHMMLSALECAKQGLTFASVHDSYWTHACDVDTMNIILRDQFIALHSQPILENLHQEFQTRYGSHMIPTVRPGGKRAAAKARLAAAAAEAAAATEGHTGVDPSATPPRTLSDMLEELDSDSSDASYPVDSISMEDDEYLYEALATVDATTPETTKPRKTHNKSKVGGRNLKLSAEHGLGEDDLLSSAMEEGEDTVAWDDNLTVKTKSGRKSKADAAAHKARRIVPLDFTPIVFPPLPAKGDFNIKEVAESNYFFH</sequence>
<proteinExistence type="inferred from homology"/>
<dbReference type="Gene3D" id="1.10.287.260">
    <property type="match status" value="1"/>
</dbReference>
<dbReference type="InterPro" id="IPR043502">
    <property type="entry name" value="DNA/RNA_pol_sf"/>
</dbReference>
<comment type="caution">
    <text evidence="12">The sequence shown here is derived from an EMBL/GenBank/DDBJ whole genome shotgun (WGS) entry which is preliminary data.</text>
</comment>
<dbReference type="GO" id="GO:0003899">
    <property type="term" value="F:DNA-directed RNA polymerase activity"/>
    <property type="evidence" value="ECO:0007669"/>
    <property type="project" value="UniProtKB-EC"/>
</dbReference>
<dbReference type="PROSITE" id="PS00900">
    <property type="entry name" value="RNA_POL_PHAGE_1"/>
    <property type="match status" value="1"/>
</dbReference>
<dbReference type="InterPro" id="IPR002092">
    <property type="entry name" value="DNA-dir_Rpol_phage-type"/>
</dbReference>
<evidence type="ECO:0000256" key="2">
    <source>
        <dbReference type="ARBA" id="ARBA00012418"/>
    </source>
</evidence>
<dbReference type="EC" id="2.7.7.6" evidence="2 9"/>
<keyword evidence="13" id="KW-1185">Reference proteome</keyword>
<dbReference type="Gene3D" id="1.25.40.10">
    <property type="entry name" value="Tetratricopeptide repeat domain"/>
    <property type="match status" value="1"/>
</dbReference>
<dbReference type="InterPro" id="IPR029262">
    <property type="entry name" value="RPOL_N"/>
</dbReference>
<accession>A0A9W8ALA9</accession>
<evidence type="ECO:0000256" key="8">
    <source>
        <dbReference type="ARBA" id="ARBA00048552"/>
    </source>
</evidence>
<evidence type="ECO:0000313" key="13">
    <source>
        <dbReference type="Proteomes" id="UP001150569"/>
    </source>
</evidence>
<keyword evidence="7 9" id="KW-0804">Transcription</keyword>
<dbReference type="InterPro" id="IPR011990">
    <property type="entry name" value="TPR-like_helical_dom_sf"/>
</dbReference>
<dbReference type="GO" id="GO:0001018">
    <property type="term" value="F:mitochondrial promoter sequence-specific DNA binding"/>
    <property type="evidence" value="ECO:0007669"/>
    <property type="project" value="TreeGrafter"/>
</dbReference>
<evidence type="ECO:0000256" key="7">
    <source>
        <dbReference type="ARBA" id="ARBA00023163"/>
    </source>
</evidence>
<evidence type="ECO:0000313" key="12">
    <source>
        <dbReference type="EMBL" id="KAJ1930372.1"/>
    </source>
</evidence>
<organism evidence="12 13">
    <name type="scientific">Tieghemiomyces parasiticus</name>
    <dbReference type="NCBI Taxonomy" id="78921"/>
    <lineage>
        <taxon>Eukaryota</taxon>
        <taxon>Fungi</taxon>
        <taxon>Fungi incertae sedis</taxon>
        <taxon>Zoopagomycota</taxon>
        <taxon>Kickxellomycotina</taxon>
        <taxon>Dimargaritomycetes</taxon>
        <taxon>Dimargaritales</taxon>
        <taxon>Dimargaritaceae</taxon>
        <taxon>Tieghemiomyces</taxon>
    </lineage>
</organism>
<dbReference type="PANTHER" id="PTHR10102">
    <property type="entry name" value="DNA-DIRECTED RNA POLYMERASE, MITOCHONDRIAL"/>
    <property type="match status" value="1"/>
</dbReference>
<feature type="region of interest" description="Disordered" evidence="10">
    <location>
        <begin position="1213"/>
        <end position="1233"/>
    </location>
</feature>
<evidence type="ECO:0000259" key="11">
    <source>
        <dbReference type="SMART" id="SM01311"/>
    </source>
</evidence>
<dbReference type="Gene3D" id="1.10.287.280">
    <property type="match status" value="1"/>
</dbReference>
<dbReference type="InterPro" id="IPR024075">
    <property type="entry name" value="DNA-dir_RNA_pol_helix_hairp_sf"/>
</dbReference>
<dbReference type="InterPro" id="IPR046950">
    <property type="entry name" value="DNA-dir_Rpol_C_phage-type"/>
</dbReference>
<feature type="region of interest" description="Disordered" evidence="10">
    <location>
        <begin position="36"/>
        <end position="80"/>
    </location>
</feature>
<dbReference type="FunFam" id="1.10.287.280:FF:000001">
    <property type="entry name" value="DNA-directed RNA polymerase"/>
    <property type="match status" value="1"/>
</dbReference>
<evidence type="ECO:0000256" key="4">
    <source>
        <dbReference type="ARBA" id="ARBA00022679"/>
    </source>
</evidence>
<comment type="catalytic activity">
    <reaction evidence="8 9">
        <text>RNA(n) + a ribonucleoside 5'-triphosphate = RNA(n+1) + diphosphate</text>
        <dbReference type="Rhea" id="RHEA:21248"/>
        <dbReference type="Rhea" id="RHEA-COMP:14527"/>
        <dbReference type="Rhea" id="RHEA-COMP:17342"/>
        <dbReference type="ChEBI" id="CHEBI:33019"/>
        <dbReference type="ChEBI" id="CHEBI:61557"/>
        <dbReference type="ChEBI" id="CHEBI:140395"/>
        <dbReference type="EC" id="2.7.7.6"/>
    </reaction>
</comment>
<evidence type="ECO:0000256" key="9">
    <source>
        <dbReference type="RuleBase" id="RU003805"/>
    </source>
</evidence>
<keyword evidence="4 9" id="KW-0808">Transferase</keyword>
<dbReference type="InterPro" id="IPR037159">
    <property type="entry name" value="RNA_POL_N_sf"/>
</dbReference>
<reference evidence="12" key="1">
    <citation type="submission" date="2022-07" db="EMBL/GenBank/DDBJ databases">
        <title>Phylogenomic reconstructions and comparative analyses of Kickxellomycotina fungi.</title>
        <authorList>
            <person name="Reynolds N.K."/>
            <person name="Stajich J.E."/>
            <person name="Barry K."/>
            <person name="Grigoriev I.V."/>
            <person name="Crous P."/>
            <person name="Smith M.E."/>
        </authorList>
    </citation>
    <scope>NUCLEOTIDE SEQUENCE</scope>
    <source>
        <strain evidence="12">RSA 861</strain>
    </source>
</reference>
<evidence type="ECO:0000256" key="5">
    <source>
        <dbReference type="ARBA" id="ARBA00022695"/>
    </source>
</evidence>
<comment type="function">
    <text evidence="9">DNA-dependent RNA polymerase catalyzes the transcription of DNA into RNA using the four ribonucleoside triphosphates as substrates.</text>
</comment>
<dbReference type="Pfam" id="PF14700">
    <property type="entry name" value="RPOL_N"/>
    <property type="match status" value="1"/>
</dbReference>
<dbReference type="SUPFAM" id="SSF56672">
    <property type="entry name" value="DNA/RNA polymerases"/>
    <property type="match status" value="1"/>
</dbReference>
<dbReference type="PROSITE" id="PS00489">
    <property type="entry name" value="RNA_POL_PHAGE_2"/>
    <property type="match status" value="1"/>
</dbReference>
<dbReference type="OrthoDB" id="276422at2759"/>